<evidence type="ECO:0000313" key="9">
    <source>
        <dbReference type="Proteomes" id="UP001317629"/>
    </source>
</evidence>
<keyword evidence="3 5" id="KW-1133">Transmembrane helix</keyword>
<dbReference type="EMBL" id="AP027142">
    <property type="protein sequence ID" value="BDV35072.1"/>
    <property type="molecule type" value="Genomic_DNA"/>
</dbReference>
<dbReference type="RefSeq" id="WP_281928410.1">
    <property type="nucleotide sequence ID" value="NZ_AP027142.1"/>
</dbReference>
<evidence type="ECO:0000259" key="7">
    <source>
        <dbReference type="Pfam" id="PF25963"/>
    </source>
</evidence>
<keyword evidence="4 5" id="KW-0472">Membrane</keyword>
<gene>
    <name evidence="8" type="ORF">SS37A_26010</name>
</gene>
<evidence type="ECO:0000256" key="2">
    <source>
        <dbReference type="ARBA" id="ARBA00022692"/>
    </source>
</evidence>
<dbReference type="Proteomes" id="UP001317629">
    <property type="component" value="Chromosome"/>
</dbReference>
<evidence type="ECO:0000256" key="3">
    <source>
        <dbReference type="ARBA" id="ARBA00022989"/>
    </source>
</evidence>
<evidence type="ECO:0000313" key="8">
    <source>
        <dbReference type="EMBL" id="BDV35072.1"/>
    </source>
</evidence>
<feature type="transmembrane region" description="Helical" evidence="5">
    <location>
        <begin position="9"/>
        <end position="29"/>
    </location>
</feature>
<dbReference type="PANTHER" id="PTHR30367:SF12">
    <property type="entry name" value="P-HYDROXYBENZOIC ACID EFFLUX PUMP SUBUNIT AAEA"/>
    <property type="match status" value="1"/>
</dbReference>
<protein>
    <recommendedName>
        <fullName evidence="10">HlyD family secretion protein</fullName>
    </recommendedName>
</protein>
<dbReference type="InterPro" id="IPR050393">
    <property type="entry name" value="MFP_Efflux_Pump"/>
</dbReference>
<dbReference type="SUPFAM" id="SSF111369">
    <property type="entry name" value="HlyD-like secretion proteins"/>
    <property type="match status" value="1"/>
</dbReference>
<comment type="similarity">
    <text evidence="1">Belongs to the membrane fusion protein (MFP) (TC 8.A.1) family.</text>
</comment>
<evidence type="ECO:0000256" key="1">
    <source>
        <dbReference type="ARBA" id="ARBA00009477"/>
    </source>
</evidence>
<name>A0ABM8EAU8_9HYPH</name>
<evidence type="ECO:0000259" key="6">
    <source>
        <dbReference type="Pfam" id="PF25917"/>
    </source>
</evidence>
<dbReference type="Gene3D" id="2.40.50.100">
    <property type="match status" value="1"/>
</dbReference>
<reference evidence="8 9" key="1">
    <citation type="journal article" date="2023" name="Int. J. Syst. Evol. Microbiol.">
        <title>Methylocystis iwaonis sp. nov., a type II methane-oxidizing bacterium from surface soil of a rice paddy field in Japan, and emended description of the genus Methylocystis (ex Whittenbury et al. 1970) Bowman et al. 1993.</title>
        <authorList>
            <person name="Kaise H."/>
            <person name="Sawadogo J.B."/>
            <person name="Alam M.S."/>
            <person name="Ueno C."/>
            <person name="Dianou D."/>
            <person name="Shinjo R."/>
            <person name="Asakawa S."/>
        </authorList>
    </citation>
    <scope>NUCLEOTIDE SEQUENCE [LARGE SCALE GENOMIC DNA]</scope>
    <source>
        <strain evidence="8 9">SS37A-Re</strain>
    </source>
</reference>
<feature type="domain" description="Multidrug resistance protein MdtA-like barrel-sandwich hybrid" evidence="6">
    <location>
        <begin position="46"/>
        <end position="190"/>
    </location>
</feature>
<organism evidence="8 9">
    <name type="scientific">Methylocystis iwaonis</name>
    <dbReference type="NCBI Taxonomy" id="2885079"/>
    <lineage>
        <taxon>Bacteria</taxon>
        <taxon>Pseudomonadati</taxon>
        <taxon>Pseudomonadota</taxon>
        <taxon>Alphaproteobacteria</taxon>
        <taxon>Hyphomicrobiales</taxon>
        <taxon>Methylocystaceae</taxon>
        <taxon>Methylocystis</taxon>
    </lineage>
</organism>
<dbReference type="InterPro" id="IPR058625">
    <property type="entry name" value="MdtA-like_BSH"/>
</dbReference>
<feature type="domain" description="p-hydroxybenzoic acid efflux pump subunit AaeA-like beta-barrel" evidence="7">
    <location>
        <begin position="193"/>
        <end position="289"/>
    </location>
</feature>
<evidence type="ECO:0008006" key="10">
    <source>
        <dbReference type="Google" id="ProtNLM"/>
    </source>
</evidence>
<dbReference type="Pfam" id="PF25917">
    <property type="entry name" value="BSH_RND"/>
    <property type="match status" value="1"/>
</dbReference>
<evidence type="ECO:0000256" key="4">
    <source>
        <dbReference type="ARBA" id="ARBA00023136"/>
    </source>
</evidence>
<dbReference type="Gene3D" id="2.40.30.170">
    <property type="match status" value="1"/>
</dbReference>
<evidence type="ECO:0000256" key="5">
    <source>
        <dbReference type="SAM" id="Phobius"/>
    </source>
</evidence>
<dbReference type="NCBIfam" id="TIGR01730">
    <property type="entry name" value="RND_mfp"/>
    <property type="match status" value="1"/>
</dbReference>
<dbReference type="PANTHER" id="PTHR30367">
    <property type="entry name" value="P-HYDROXYBENZOIC ACID EFFLUX PUMP SUBUNIT AAEA-RELATED"/>
    <property type="match status" value="1"/>
</dbReference>
<dbReference type="InterPro" id="IPR058634">
    <property type="entry name" value="AaeA-lik-b-barrel"/>
</dbReference>
<proteinExistence type="inferred from homology"/>
<sequence length="305" mass="33802">MKEALAKSLGAAITVAITLAAVFVGWRLWSYYEEEPWTRDGRVRAEVVAVAPDVSGLVSDVLVHDNQRVRKGDVLFRIDRKRFELALRQAEATLAGRTAALEVTAQDFTRYRTLDAKNNIAVSKQQFENVTGQHEQARAAYDLAVADRDLARLNLERSEVRASVNGAMTNFELRPGSYVTAGKSVAALVDEDSLHVDGYFEETKLPMIHVGDRVAVHLMGERQPLFGHVEGIASGIEDRDRSSGANLLANVNPTFNWVRLAQRIPVRIALDQPPPNIRLVAGRTATVFVDPQDQSKRAFSLFPGW</sequence>
<dbReference type="Pfam" id="PF25963">
    <property type="entry name" value="Beta-barrel_AAEA"/>
    <property type="match status" value="1"/>
</dbReference>
<accession>A0ABM8EAU8</accession>
<keyword evidence="2 5" id="KW-0812">Transmembrane</keyword>
<dbReference type="InterPro" id="IPR006143">
    <property type="entry name" value="RND_pump_MFP"/>
</dbReference>
<keyword evidence="9" id="KW-1185">Reference proteome</keyword>